<dbReference type="EMBL" id="CM042041">
    <property type="protein sequence ID" value="KAI3713747.1"/>
    <property type="molecule type" value="Genomic_DNA"/>
</dbReference>
<evidence type="ECO:0000313" key="2">
    <source>
        <dbReference type="Proteomes" id="UP001056120"/>
    </source>
</evidence>
<comment type="caution">
    <text evidence="1">The sequence shown here is derived from an EMBL/GenBank/DDBJ whole genome shotgun (WGS) entry which is preliminary data.</text>
</comment>
<proteinExistence type="predicted"/>
<keyword evidence="2" id="KW-1185">Reference proteome</keyword>
<dbReference type="Proteomes" id="UP001056120">
    <property type="component" value="Linkage Group LG24"/>
</dbReference>
<organism evidence="1 2">
    <name type="scientific">Smallanthus sonchifolius</name>
    <dbReference type="NCBI Taxonomy" id="185202"/>
    <lineage>
        <taxon>Eukaryota</taxon>
        <taxon>Viridiplantae</taxon>
        <taxon>Streptophyta</taxon>
        <taxon>Embryophyta</taxon>
        <taxon>Tracheophyta</taxon>
        <taxon>Spermatophyta</taxon>
        <taxon>Magnoliopsida</taxon>
        <taxon>eudicotyledons</taxon>
        <taxon>Gunneridae</taxon>
        <taxon>Pentapetalae</taxon>
        <taxon>asterids</taxon>
        <taxon>campanulids</taxon>
        <taxon>Asterales</taxon>
        <taxon>Asteraceae</taxon>
        <taxon>Asteroideae</taxon>
        <taxon>Heliantheae alliance</taxon>
        <taxon>Millerieae</taxon>
        <taxon>Smallanthus</taxon>
    </lineage>
</organism>
<gene>
    <name evidence="1" type="ORF">L1987_72333</name>
</gene>
<name>A0ACB9AUC1_9ASTR</name>
<accession>A0ACB9AUC1</accession>
<sequence>MTELRVHLEKEMDNSKANMAHLERGKTPVENYKPPKKQEIGGSMAQIKSCWENLAVQIKQRKEKASHIISKLQHIEELLTKLPASNMAKIQPYQDRVMDSGHGRMRMNMEGDRLSSLPDDLIHKVLSSFDIRNVIEISVLSHRWRFIWTSMPYLNFSSKNFSTLPKFSKFVTHEIQAQNLMAELRVLLDKEKDNSKTNRAHLERGKTPVEGHEPEKLEIGGRMAQIKSCWKNLVVQIKQSKEEACLIISKLHHIEELLTKLPASNRAKIKPCFSSLCAEADIAISKITDCMKIHCDENQSRSSVCFHELAATLEPSS</sequence>
<evidence type="ECO:0000313" key="1">
    <source>
        <dbReference type="EMBL" id="KAI3713747.1"/>
    </source>
</evidence>
<reference evidence="1 2" key="2">
    <citation type="journal article" date="2022" name="Mol. Ecol. Resour.">
        <title>The genomes of chicory, endive, great burdock and yacon provide insights into Asteraceae paleo-polyploidization history and plant inulin production.</title>
        <authorList>
            <person name="Fan W."/>
            <person name="Wang S."/>
            <person name="Wang H."/>
            <person name="Wang A."/>
            <person name="Jiang F."/>
            <person name="Liu H."/>
            <person name="Zhao H."/>
            <person name="Xu D."/>
            <person name="Zhang Y."/>
        </authorList>
    </citation>
    <scope>NUCLEOTIDE SEQUENCE [LARGE SCALE GENOMIC DNA]</scope>
    <source>
        <strain evidence="2">cv. Yunnan</strain>
        <tissue evidence="1">Leaves</tissue>
    </source>
</reference>
<protein>
    <submittedName>
        <fullName evidence="1">Uncharacterized protein</fullName>
    </submittedName>
</protein>
<reference evidence="2" key="1">
    <citation type="journal article" date="2022" name="Mol. Ecol. Resour.">
        <title>The genomes of chicory, endive, great burdock and yacon provide insights into Asteraceae palaeo-polyploidization history and plant inulin production.</title>
        <authorList>
            <person name="Fan W."/>
            <person name="Wang S."/>
            <person name="Wang H."/>
            <person name="Wang A."/>
            <person name="Jiang F."/>
            <person name="Liu H."/>
            <person name="Zhao H."/>
            <person name="Xu D."/>
            <person name="Zhang Y."/>
        </authorList>
    </citation>
    <scope>NUCLEOTIDE SEQUENCE [LARGE SCALE GENOMIC DNA]</scope>
    <source>
        <strain evidence="2">cv. Yunnan</strain>
    </source>
</reference>